<dbReference type="InterPro" id="IPR046953">
    <property type="entry name" value="Spore_GerAC-like_C"/>
</dbReference>
<proteinExistence type="predicted"/>
<keyword evidence="3" id="KW-1185">Reference proteome</keyword>
<dbReference type="STRING" id="1503961.SAMN05421736_11923"/>
<dbReference type="InterPro" id="IPR038501">
    <property type="entry name" value="Spore_GerAC_C_sf"/>
</dbReference>
<name>A0A1H3U7B9_9BACI</name>
<dbReference type="Pfam" id="PF05504">
    <property type="entry name" value="Spore_GerAC"/>
    <property type="match status" value="1"/>
</dbReference>
<evidence type="ECO:0000259" key="1">
    <source>
        <dbReference type="Pfam" id="PF05504"/>
    </source>
</evidence>
<feature type="domain" description="Spore germination GerAC-like C-terminal" evidence="1">
    <location>
        <begin position="3"/>
        <end position="135"/>
    </location>
</feature>
<dbReference type="Gene3D" id="3.30.300.210">
    <property type="entry name" value="Nutrient germinant receptor protein C, domain 3"/>
    <property type="match status" value="1"/>
</dbReference>
<dbReference type="Proteomes" id="UP000198935">
    <property type="component" value="Unassembled WGS sequence"/>
</dbReference>
<dbReference type="EMBL" id="FNPI01000019">
    <property type="protein sequence ID" value="SDZ58248.1"/>
    <property type="molecule type" value="Genomic_DNA"/>
</dbReference>
<dbReference type="AlphaFoldDB" id="A0A1H3U7B9"/>
<protein>
    <submittedName>
        <fullName evidence="2">Spore germination B3/ GerAC like, C-terminal</fullName>
    </submittedName>
</protein>
<accession>A0A1H3U7B9</accession>
<organism evidence="2 3">
    <name type="scientific">Evansella caseinilytica</name>
    <dbReference type="NCBI Taxonomy" id="1503961"/>
    <lineage>
        <taxon>Bacteria</taxon>
        <taxon>Bacillati</taxon>
        <taxon>Bacillota</taxon>
        <taxon>Bacilli</taxon>
        <taxon>Bacillales</taxon>
        <taxon>Bacillaceae</taxon>
        <taxon>Evansella</taxon>
    </lineage>
</organism>
<reference evidence="3" key="1">
    <citation type="submission" date="2016-10" db="EMBL/GenBank/DDBJ databases">
        <authorList>
            <person name="Varghese N."/>
            <person name="Submissions S."/>
        </authorList>
    </citation>
    <scope>NUCLEOTIDE SEQUENCE [LARGE SCALE GENOMIC DNA]</scope>
    <source>
        <strain evidence="3">SP</strain>
    </source>
</reference>
<evidence type="ECO:0000313" key="3">
    <source>
        <dbReference type="Proteomes" id="UP000198935"/>
    </source>
</evidence>
<evidence type="ECO:0000313" key="2">
    <source>
        <dbReference type="EMBL" id="SDZ58248.1"/>
    </source>
</evidence>
<gene>
    <name evidence="2" type="ORF">SAMN05421736_11923</name>
</gene>
<sequence length="147" mass="17163">MENMNYTTKLKQEGMEVTTSVRINAEMNVDISKTTPAEITLDIAGEGELVHISEYHFETTERHLDELTKQLELEMKKDIEQAIDDMKKINVEPWFLGQRIWVEDREYYNSLHWEDAGWREAAVKINVAVEMEQTGQKSMLDKKKIGD</sequence>